<proteinExistence type="predicted"/>
<name>A0A9P1I6F0_9PELO</name>
<keyword evidence="2" id="KW-1185">Reference proteome</keyword>
<organism evidence="1 2">
    <name type="scientific">Caenorhabditis angaria</name>
    <dbReference type="NCBI Taxonomy" id="860376"/>
    <lineage>
        <taxon>Eukaryota</taxon>
        <taxon>Metazoa</taxon>
        <taxon>Ecdysozoa</taxon>
        <taxon>Nematoda</taxon>
        <taxon>Chromadorea</taxon>
        <taxon>Rhabditida</taxon>
        <taxon>Rhabditina</taxon>
        <taxon>Rhabditomorpha</taxon>
        <taxon>Rhabditoidea</taxon>
        <taxon>Rhabditidae</taxon>
        <taxon>Peloderinae</taxon>
        <taxon>Caenorhabditis</taxon>
    </lineage>
</organism>
<evidence type="ECO:0000313" key="2">
    <source>
        <dbReference type="Proteomes" id="UP001152747"/>
    </source>
</evidence>
<dbReference type="AlphaFoldDB" id="A0A9P1I6F0"/>
<evidence type="ECO:0000313" key="1">
    <source>
        <dbReference type="EMBL" id="CAI5440417.1"/>
    </source>
</evidence>
<evidence type="ECO:0008006" key="3">
    <source>
        <dbReference type="Google" id="ProtNLM"/>
    </source>
</evidence>
<sequence length="235" mass="27437">MKQMEMKPLGRLSSCSKDCLEEVRNSGLSITKLEFNWIPHFAHLAVNYNQYRISMVFCSPKNDEKKECKVVYEIPNVEKKTWLEAGNVGEIAIKYFESFLKYASNIEELIFVTLFSIQNNLTFAPFIFPFEQASNLRAKKIWLSFGDQEITSENLNQYLKLWKNGRIDRNVESVEFENLKNLNYDLVMNGLDVIDLIDRFGWKIFNLKNVNGTTFNVIIMNDRITMKLIISNIVC</sequence>
<dbReference type="Proteomes" id="UP001152747">
    <property type="component" value="Unassembled WGS sequence"/>
</dbReference>
<protein>
    <recommendedName>
        <fullName evidence="3">F-box associated domain-containing protein</fullName>
    </recommendedName>
</protein>
<accession>A0A9P1I6F0</accession>
<dbReference type="EMBL" id="CANHGI010000001">
    <property type="protein sequence ID" value="CAI5440417.1"/>
    <property type="molecule type" value="Genomic_DNA"/>
</dbReference>
<comment type="caution">
    <text evidence="1">The sequence shown here is derived from an EMBL/GenBank/DDBJ whole genome shotgun (WGS) entry which is preliminary data.</text>
</comment>
<reference evidence="1" key="1">
    <citation type="submission" date="2022-11" db="EMBL/GenBank/DDBJ databases">
        <authorList>
            <person name="Kikuchi T."/>
        </authorList>
    </citation>
    <scope>NUCLEOTIDE SEQUENCE</scope>
    <source>
        <strain evidence="1">PS1010</strain>
    </source>
</reference>
<gene>
    <name evidence="1" type="ORF">CAMP_LOCUS3054</name>
</gene>